<reference evidence="2" key="1">
    <citation type="journal article" date="2016" name="Sci. Rep.">
        <title>Molecular characterization of firefly nuptial gifts: a multi-omics approach sheds light on postcopulatory sexual selection.</title>
        <authorList>
            <person name="Al-Wathiqui N."/>
            <person name="Fallon T.R."/>
            <person name="South A."/>
            <person name="Weng J.K."/>
            <person name="Lewis S.M."/>
        </authorList>
    </citation>
    <scope>NUCLEOTIDE SEQUENCE</scope>
</reference>
<feature type="region of interest" description="Disordered" evidence="1">
    <location>
        <begin position="105"/>
        <end position="139"/>
    </location>
</feature>
<sequence length="139" mass="15071">MLELKVLVLELCAIDRLATSAVALGKVTTLDHELLDNTVERRILVAKSLFPSSQGTEVLSRLRDSLSVQSHDNTAQWLATMLNIEVDLVGDLGAFCRLGGLGEKDQADSNEEGEGDETPQVKHVVCKKPTSAVEGRKDT</sequence>
<protein>
    <submittedName>
        <fullName evidence="2">Uncharacterized protein</fullName>
    </submittedName>
</protein>
<feature type="compositionally biased region" description="Acidic residues" evidence="1">
    <location>
        <begin position="108"/>
        <end position="117"/>
    </location>
</feature>
<name>A0A1Y1L0Z6_PHOPY</name>
<proteinExistence type="predicted"/>
<evidence type="ECO:0000256" key="1">
    <source>
        <dbReference type="SAM" id="MobiDB-lite"/>
    </source>
</evidence>
<dbReference type="AlphaFoldDB" id="A0A1Y1L0Z6"/>
<accession>A0A1Y1L0Z6</accession>
<organism evidence="2">
    <name type="scientific">Photinus pyralis</name>
    <name type="common">Common eastern firefly</name>
    <name type="synonym">Lampyris pyralis</name>
    <dbReference type="NCBI Taxonomy" id="7054"/>
    <lineage>
        <taxon>Eukaryota</taxon>
        <taxon>Metazoa</taxon>
        <taxon>Ecdysozoa</taxon>
        <taxon>Arthropoda</taxon>
        <taxon>Hexapoda</taxon>
        <taxon>Insecta</taxon>
        <taxon>Pterygota</taxon>
        <taxon>Neoptera</taxon>
        <taxon>Endopterygota</taxon>
        <taxon>Coleoptera</taxon>
        <taxon>Polyphaga</taxon>
        <taxon>Elateriformia</taxon>
        <taxon>Elateroidea</taxon>
        <taxon>Lampyridae</taxon>
        <taxon>Lampyrinae</taxon>
        <taxon>Photinus</taxon>
    </lineage>
</organism>
<dbReference type="EMBL" id="GEZM01072071">
    <property type="protein sequence ID" value="JAV65615.1"/>
    <property type="molecule type" value="Transcribed_RNA"/>
</dbReference>
<evidence type="ECO:0000313" key="2">
    <source>
        <dbReference type="EMBL" id="JAV65615.1"/>
    </source>
</evidence>